<evidence type="ECO:0000313" key="1">
    <source>
        <dbReference type="EMBL" id="ESR64454.1"/>
    </source>
</evidence>
<accession>V4WDA7</accession>
<dbReference type="InParanoid" id="V4WDA7"/>
<name>V4WDA7_CITCL</name>
<dbReference type="AlphaFoldDB" id="V4WDA7"/>
<sequence>MVLHCHTHNHTAALRTTPSCPHQQRPPTSALTIIIKTLDVCITASTYALTTNDHYLQATTTQPTNKKLYCTHKKL</sequence>
<keyword evidence="2" id="KW-1185">Reference proteome</keyword>
<evidence type="ECO:0000313" key="2">
    <source>
        <dbReference type="Proteomes" id="UP000030687"/>
    </source>
</evidence>
<reference evidence="1 2" key="1">
    <citation type="submission" date="2013-10" db="EMBL/GenBank/DDBJ databases">
        <authorList>
            <consortium name="International Citrus Genome Consortium"/>
            <person name="Jenkins J."/>
            <person name="Schmutz J."/>
            <person name="Prochnik S."/>
            <person name="Rokhsar D."/>
            <person name="Gmitter F."/>
            <person name="Ollitrault P."/>
            <person name="Machado M."/>
            <person name="Talon M."/>
            <person name="Wincker P."/>
            <person name="Jaillon O."/>
            <person name="Morgante M."/>
        </authorList>
    </citation>
    <scope>NUCLEOTIDE SEQUENCE</scope>
    <source>
        <strain evidence="2">cv. Clemenules</strain>
    </source>
</reference>
<proteinExistence type="predicted"/>
<protein>
    <submittedName>
        <fullName evidence="1">Uncharacterized protein</fullName>
    </submittedName>
</protein>
<organism evidence="1 2">
    <name type="scientific">Citrus clementina</name>
    <name type="common">Clementine</name>
    <name type="synonym">Citrus deliciosa x Citrus sinensis</name>
    <dbReference type="NCBI Taxonomy" id="85681"/>
    <lineage>
        <taxon>Eukaryota</taxon>
        <taxon>Viridiplantae</taxon>
        <taxon>Streptophyta</taxon>
        <taxon>Embryophyta</taxon>
        <taxon>Tracheophyta</taxon>
        <taxon>Spermatophyta</taxon>
        <taxon>Magnoliopsida</taxon>
        <taxon>eudicotyledons</taxon>
        <taxon>Gunneridae</taxon>
        <taxon>Pentapetalae</taxon>
        <taxon>rosids</taxon>
        <taxon>malvids</taxon>
        <taxon>Sapindales</taxon>
        <taxon>Rutaceae</taxon>
        <taxon>Aurantioideae</taxon>
        <taxon>Citrus</taxon>
    </lineage>
</organism>
<gene>
    <name evidence="1" type="ORF">CICLE_v10010092mg</name>
</gene>
<dbReference type="EMBL" id="KI535697">
    <property type="protein sequence ID" value="ESR64454.1"/>
    <property type="molecule type" value="Genomic_DNA"/>
</dbReference>
<dbReference type="KEGG" id="cic:CICLE_v10010092mg"/>
<dbReference type="Gramene" id="ESR64454">
    <property type="protein sequence ID" value="ESR64454"/>
    <property type="gene ID" value="CICLE_v10010092mg"/>
</dbReference>
<dbReference type="Proteomes" id="UP000030687">
    <property type="component" value="Unassembled WGS sequence"/>
</dbReference>